<evidence type="ECO:0000256" key="5">
    <source>
        <dbReference type="SAM" id="Phobius"/>
    </source>
</evidence>
<keyword evidence="6" id="KW-0732">Signal</keyword>
<feature type="domain" description="TM2" evidence="7">
    <location>
        <begin position="69"/>
        <end position="117"/>
    </location>
</feature>
<keyword evidence="2 5" id="KW-0812">Transmembrane</keyword>
<dbReference type="GO" id="GO:0016020">
    <property type="term" value="C:membrane"/>
    <property type="evidence" value="ECO:0007669"/>
    <property type="project" value="UniProtKB-SubCell"/>
</dbReference>
<proteinExistence type="predicted"/>
<gene>
    <name evidence="8" type="ORF">SAMN04488090_1389</name>
</gene>
<keyword evidence="9" id="KW-1185">Reference proteome</keyword>
<evidence type="ECO:0000256" key="1">
    <source>
        <dbReference type="ARBA" id="ARBA00004141"/>
    </source>
</evidence>
<keyword evidence="4 5" id="KW-0472">Membrane</keyword>
<feature type="chain" id="PRO_5011770372" evidence="6">
    <location>
        <begin position="23"/>
        <end position="144"/>
    </location>
</feature>
<keyword evidence="3 5" id="KW-1133">Transmembrane helix</keyword>
<evidence type="ECO:0000256" key="4">
    <source>
        <dbReference type="ARBA" id="ARBA00023136"/>
    </source>
</evidence>
<feature type="signal peptide" evidence="6">
    <location>
        <begin position="1"/>
        <end position="22"/>
    </location>
</feature>
<protein>
    <submittedName>
        <fullName evidence="8">TM2 domain-containing protein</fullName>
    </submittedName>
</protein>
<dbReference type="Pfam" id="PF05154">
    <property type="entry name" value="TM2"/>
    <property type="match status" value="1"/>
</dbReference>
<feature type="transmembrane region" description="Helical" evidence="5">
    <location>
        <begin position="98"/>
        <end position="124"/>
    </location>
</feature>
<dbReference type="RefSeq" id="WP_218126618.1">
    <property type="nucleotide sequence ID" value="NZ_FNGS01000002.1"/>
</dbReference>
<dbReference type="Proteomes" id="UP000198901">
    <property type="component" value="Unassembled WGS sequence"/>
</dbReference>
<name>A0A1G9LEU8_9BACT</name>
<evidence type="ECO:0000256" key="6">
    <source>
        <dbReference type="SAM" id="SignalP"/>
    </source>
</evidence>
<dbReference type="InterPro" id="IPR007829">
    <property type="entry name" value="TM2"/>
</dbReference>
<evidence type="ECO:0000259" key="7">
    <source>
        <dbReference type="Pfam" id="PF05154"/>
    </source>
</evidence>
<dbReference type="EMBL" id="FNGS01000002">
    <property type="protein sequence ID" value="SDL60470.1"/>
    <property type="molecule type" value="Genomic_DNA"/>
</dbReference>
<organism evidence="8 9">
    <name type="scientific">Siphonobacter aquaeclarae</name>
    <dbReference type="NCBI Taxonomy" id="563176"/>
    <lineage>
        <taxon>Bacteria</taxon>
        <taxon>Pseudomonadati</taxon>
        <taxon>Bacteroidota</taxon>
        <taxon>Cytophagia</taxon>
        <taxon>Cytophagales</taxon>
        <taxon>Cytophagaceae</taxon>
        <taxon>Siphonobacter</taxon>
    </lineage>
</organism>
<accession>A0A1G9LEU8</accession>
<sequence length="144" mass="15631">MKKLFTFFFAIALMVVSRSVSYAETNEYFVDDQAVEAALSAAAPVEATAMMDNALSVAAPQSKAVLAEKSEAGAFVLSWFLGWLGIHRAYLGTAGGVIVGYILTCGGLGIVNLIDWITLLIVLVEPDKTLEPYINNKKFFMWAN</sequence>
<evidence type="ECO:0000313" key="9">
    <source>
        <dbReference type="Proteomes" id="UP000198901"/>
    </source>
</evidence>
<evidence type="ECO:0000256" key="3">
    <source>
        <dbReference type="ARBA" id="ARBA00022989"/>
    </source>
</evidence>
<comment type="subcellular location">
    <subcellularLocation>
        <location evidence="1">Membrane</location>
        <topology evidence="1">Multi-pass membrane protein</topology>
    </subcellularLocation>
</comment>
<evidence type="ECO:0000256" key="2">
    <source>
        <dbReference type="ARBA" id="ARBA00022692"/>
    </source>
</evidence>
<dbReference type="AlphaFoldDB" id="A0A1G9LEU8"/>
<reference evidence="8 9" key="1">
    <citation type="submission" date="2016-10" db="EMBL/GenBank/DDBJ databases">
        <authorList>
            <person name="de Groot N.N."/>
        </authorList>
    </citation>
    <scope>NUCLEOTIDE SEQUENCE [LARGE SCALE GENOMIC DNA]</scope>
    <source>
        <strain evidence="8 9">DSM 21668</strain>
    </source>
</reference>
<evidence type="ECO:0000313" key="8">
    <source>
        <dbReference type="EMBL" id="SDL60470.1"/>
    </source>
</evidence>